<sequence>EKMKSFRLVVWAMHGIYGAGKTLDETFGLIETVEKAAQIYMLTAHLPRVNTIKDEDMVKLVDLFGIDYRKDFLDL</sequence>
<evidence type="ECO:0000313" key="3">
    <source>
        <dbReference type="Proteomes" id="UP000824221"/>
    </source>
</evidence>
<accession>A0A9D2H1K4</accession>
<reference evidence="2" key="1">
    <citation type="journal article" date="2021" name="PeerJ">
        <title>Extensive microbial diversity within the chicken gut microbiome revealed by metagenomics and culture.</title>
        <authorList>
            <person name="Gilroy R."/>
            <person name="Ravi A."/>
            <person name="Getino M."/>
            <person name="Pursley I."/>
            <person name="Horton D.L."/>
            <person name="Alikhan N.F."/>
            <person name="Baker D."/>
            <person name="Gharbi K."/>
            <person name="Hall N."/>
            <person name="Watson M."/>
            <person name="Adriaenssens E.M."/>
            <person name="Foster-Nyarko E."/>
            <person name="Jarju S."/>
            <person name="Secka A."/>
            <person name="Antonio M."/>
            <person name="Oren A."/>
            <person name="Chaudhuri R.R."/>
            <person name="La Ragione R."/>
            <person name="Hildebrand F."/>
            <person name="Pallen M.J."/>
        </authorList>
    </citation>
    <scope>NUCLEOTIDE SEQUENCE</scope>
    <source>
        <strain evidence="2">CHK156-179</strain>
    </source>
</reference>
<evidence type="ECO:0000313" key="2">
    <source>
        <dbReference type="EMBL" id="HJA02932.1"/>
    </source>
</evidence>
<proteinExistence type="predicted"/>
<dbReference type="Proteomes" id="UP000824221">
    <property type="component" value="Unassembled WGS sequence"/>
</dbReference>
<dbReference type="Gene3D" id="3.40.225.10">
    <property type="entry name" value="Class II aldolase/adducin N-terminal domain"/>
    <property type="match status" value="1"/>
</dbReference>
<name>A0A9D2H1K4_9FIRM</name>
<dbReference type="Pfam" id="PF00596">
    <property type="entry name" value="Aldolase_II"/>
    <property type="match status" value="1"/>
</dbReference>
<evidence type="ECO:0000259" key="1">
    <source>
        <dbReference type="Pfam" id="PF00596"/>
    </source>
</evidence>
<gene>
    <name evidence="2" type="ORF">H9797_06135</name>
</gene>
<dbReference type="SUPFAM" id="SSF53639">
    <property type="entry name" value="AraD/HMP-PK domain-like"/>
    <property type="match status" value="1"/>
</dbReference>
<comment type="caution">
    <text evidence="2">The sequence shown here is derived from an EMBL/GenBank/DDBJ whole genome shotgun (WGS) entry which is preliminary data.</text>
</comment>
<organism evidence="2 3">
    <name type="scientific">Candidatus Gallimonas gallistercoris</name>
    <dbReference type="NCBI Taxonomy" id="2838602"/>
    <lineage>
        <taxon>Bacteria</taxon>
        <taxon>Bacillati</taxon>
        <taxon>Bacillota</taxon>
        <taxon>Clostridia</taxon>
        <taxon>Candidatus Gallimonas</taxon>
    </lineage>
</organism>
<feature type="non-terminal residue" evidence="2">
    <location>
        <position position="1"/>
    </location>
</feature>
<dbReference type="EMBL" id="DXAJ01000092">
    <property type="protein sequence ID" value="HJA02932.1"/>
    <property type="molecule type" value="Genomic_DNA"/>
</dbReference>
<dbReference type="InterPro" id="IPR036409">
    <property type="entry name" value="Aldolase_II/adducin_N_sf"/>
</dbReference>
<feature type="domain" description="Class II aldolase/adducin N-terminal" evidence="1">
    <location>
        <begin position="3"/>
        <end position="40"/>
    </location>
</feature>
<protein>
    <submittedName>
        <fullName evidence="2">Class II aldolase/adducin family protein</fullName>
    </submittedName>
</protein>
<dbReference type="AlphaFoldDB" id="A0A9D2H1K4"/>
<reference evidence="2" key="2">
    <citation type="submission" date="2021-04" db="EMBL/GenBank/DDBJ databases">
        <authorList>
            <person name="Gilroy R."/>
        </authorList>
    </citation>
    <scope>NUCLEOTIDE SEQUENCE</scope>
    <source>
        <strain evidence="2">CHK156-179</strain>
    </source>
</reference>
<dbReference type="InterPro" id="IPR001303">
    <property type="entry name" value="Aldolase_II/adducin_N"/>
</dbReference>